<proteinExistence type="predicted"/>
<dbReference type="AlphaFoldDB" id="A0A1I0TLZ6"/>
<protein>
    <submittedName>
        <fullName evidence="2">Uncharacterized protein</fullName>
    </submittedName>
</protein>
<evidence type="ECO:0000256" key="1">
    <source>
        <dbReference type="SAM" id="MobiDB-lite"/>
    </source>
</evidence>
<feature type="region of interest" description="Disordered" evidence="1">
    <location>
        <begin position="1"/>
        <end position="63"/>
    </location>
</feature>
<evidence type="ECO:0000313" key="2">
    <source>
        <dbReference type="EMBL" id="SFA52563.1"/>
    </source>
</evidence>
<accession>A0A1I0TLZ6</accession>
<keyword evidence="3" id="KW-1185">Reference proteome</keyword>
<name>A0A1I0TLZ6_9SPHI</name>
<feature type="compositionally biased region" description="Basic and acidic residues" evidence="1">
    <location>
        <begin position="30"/>
        <end position="57"/>
    </location>
</feature>
<dbReference type="Proteomes" id="UP000198836">
    <property type="component" value="Unassembled WGS sequence"/>
</dbReference>
<sequence>MENKKTDHETQNEEKVGVIPVSQLAGSDADSAHQEDDAAEKLAEKATKSDSDADKQTSESNTD</sequence>
<organism evidence="2 3">
    <name type="scientific">Pedobacter suwonensis</name>
    <dbReference type="NCBI Taxonomy" id="332999"/>
    <lineage>
        <taxon>Bacteria</taxon>
        <taxon>Pseudomonadati</taxon>
        <taxon>Bacteroidota</taxon>
        <taxon>Sphingobacteriia</taxon>
        <taxon>Sphingobacteriales</taxon>
        <taxon>Sphingobacteriaceae</taxon>
        <taxon>Pedobacter</taxon>
    </lineage>
</organism>
<dbReference type="STRING" id="332999.SAMN04488511_11169"/>
<reference evidence="3" key="1">
    <citation type="submission" date="2016-10" db="EMBL/GenBank/DDBJ databases">
        <authorList>
            <person name="Varghese N."/>
            <person name="Submissions S."/>
        </authorList>
    </citation>
    <scope>NUCLEOTIDE SEQUENCE [LARGE SCALE GENOMIC DNA]</scope>
    <source>
        <strain evidence="3">DSM 18130</strain>
    </source>
</reference>
<dbReference type="EMBL" id="FOJM01000011">
    <property type="protein sequence ID" value="SFA52563.1"/>
    <property type="molecule type" value="Genomic_DNA"/>
</dbReference>
<gene>
    <name evidence="2" type="ORF">SAMN04488511_11169</name>
</gene>
<feature type="compositionally biased region" description="Basic and acidic residues" evidence="1">
    <location>
        <begin position="1"/>
        <end position="16"/>
    </location>
</feature>
<dbReference type="OrthoDB" id="773164at2"/>
<dbReference type="RefSeq" id="WP_134204792.1">
    <property type="nucleotide sequence ID" value="NZ_FOJM01000011.1"/>
</dbReference>
<evidence type="ECO:0000313" key="3">
    <source>
        <dbReference type="Proteomes" id="UP000198836"/>
    </source>
</evidence>